<gene>
    <name evidence="2" type="ORF">RCL2_000035100</name>
    <name evidence="1" type="ORF">RclHR1_06730005</name>
</gene>
<dbReference type="EMBL" id="BEXD01004063">
    <property type="protein sequence ID" value="GBC06279.1"/>
    <property type="molecule type" value="Genomic_DNA"/>
</dbReference>
<proteinExistence type="predicted"/>
<dbReference type="Proteomes" id="UP000247702">
    <property type="component" value="Unassembled WGS sequence"/>
</dbReference>
<reference evidence="2" key="2">
    <citation type="submission" date="2019-10" db="EMBL/GenBank/DDBJ databases">
        <title>Conservation and host-specific expression of non-tandemly repeated heterogenous ribosome RNA gene in arbuscular mycorrhizal fungi.</title>
        <authorList>
            <person name="Maeda T."/>
            <person name="Kobayashi Y."/>
            <person name="Nakagawa T."/>
            <person name="Ezawa T."/>
            <person name="Yamaguchi K."/>
            <person name="Bino T."/>
            <person name="Nishimoto Y."/>
            <person name="Shigenobu S."/>
            <person name="Kawaguchi M."/>
        </authorList>
    </citation>
    <scope>NUCLEOTIDE SEQUENCE</scope>
    <source>
        <strain evidence="2">HR1</strain>
    </source>
</reference>
<reference evidence="1 3" key="1">
    <citation type="submission" date="2017-11" db="EMBL/GenBank/DDBJ databases">
        <title>The genome of Rhizophagus clarus HR1 reveals common genetic basis of auxotrophy among arbuscular mycorrhizal fungi.</title>
        <authorList>
            <person name="Kobayashi Y."/>
        </authorList>
    </citation>
    <scope>NUCLEOTIDE SEQUENCE [LARGE SCALE GENOMIC DNA]</scope>
    <source>
        <strain evidence="1 3">HR1</strain>
    </source>
</reference>
<comment type="caution">
    <text evidence="1">The sequence shown here is derived from an EMBL/GenBank/DDBJ whole genome shotgun (WGS) entry which is preliminary data.</text>
</comment>
<evidence type="ECO:0000313" key="1">
    <source>
        <dbReference type="EMBL" id="GBC06279.1"/>
    </source>
</evidence>
<organism evidence="1 3">
    <name type="scientific">Rhizophagus clarus</name>
    <dbReference type="NCBI Taxonomy" id="94130"/>
    <lineage>
        <taxon>Eukaryota</taxon>
        <taxon>Fungi</taxon>
        <taxon>Fungi incertae sedis</taxon>
        <taxon>Mucoromycota</taxon>
        <taxon>Glomeromycotina</taxon>
        <taxon>Glomeromycetes</taxon>
        <taxon>Glomerales</taxon>
        <taxon>Glomeraceae</taxon>
        <taxon>Rhizophagus</taxon>
    </lineage>
</organism>
<name>A0A2Z6SJR5_9GLOM</name>
<accession>A0A2Z6SJR5</accession>
<evidence type="ECO:0008006" key="4">
    <source>
        <dbReference type="Google" id="ProtNLM"/>
    </source>
</evidence>
<dbReference type="AlphaFoldDB" id="A0A2Z6SJR5"/>
<evidence type="ECO:0000313" key="2">
    <source>
        <dbReference type="EMBL" id="GES72804.1"/>
    </source>
</evidence>
<keyword evidence="3" id="KW-1185">Reference proteome</keyword>
<dbReference type="EMBL" id="BLAL01000004">
    <property type="protein sequence ID" value="GES72804.1"/>
    <property type="molecule type" value="Genomic_DNA"/>
</dbReference>
<sequence>MDNERSNGIQHMRNKEDIRRQNEETTLDTTIKSINKIDLMETIKQEKDAIKNNVRSKYFEAEKHKQTEITKNIWVEDVKLKNIAHGEGFVDNIDKRQEKIDNNWISFT</sequence>
<evidence type="ECO:0000313" key="3">
    <source>
        <dbReference type="Proteomes" id="UP000247702"/>
    </source>
</evidence>
<dbReference type="Proteomes" id="UP000615446">
    <property type="component" value="Unassembled WGS sequence"/>
</dbReference>
<protein>
    <recommendedName>
        <fullName evidence="4">Clathrin light chain</fullName>
    </recommendedName>
</protein>